<proteinExistence type="predicted"/>
<dbReference type="RefSeq" id="WP_144845559.1">
    <property type="nucleotide sequence ID" value="NZ_VNJI01000008.1"/>
</dbReference>
<dbReference type="PANTHER" id="PTHR34351">
    <property type="entry name" value="SLR1927 PROTEIN-RELATED"/>
    <property type="match status" value="1"/>
</dbReference>
<feature type="domain" description="DUF58" evidence="1">
    <location>
        <begin position="185"/>
        <end position="265"/>
    </location>
</feature>
<protein>
    <submittedName>
        <fullName evidence="2">DUF58 domain-containing protein</fullName>
    </submittedName>
</protein>
<dbReference type="AlphaFoldDB" id="A0A559KEB8"/>
<dbReference type="EMBL" id="VNJI01000008">
    <property type="protein sequence ID" value="TVY10453.1"/>
    <property type="molecule type" value="Genomic_DNA"/>
</dbReference>
<accession>A0A559KEB8</accession>
<dbReference type="Pfam" id="PF01882">
    <property type="entry name" value="DUF58"/>
    <property type="match status" value="1"/>
</dbReference>
<reference evidence="2 3" key="1">
    <citation type="submission" date="2019-07" db="EMBL/GenBank/DDBJ databases">
        <authorList>
            <person name="Kim J."/>
        </authorList>
    </citation>
    <scope>NUCLEOTIDE SEQUENCE [LARGE SCALE GENOMIC DNA]</scope>
    <source>
        <strain evidence="2 3">JC52</strain>
    </source>
</reference>
<sequence length="378" mass="43077">MGIHWFLFVAVLVAGVQGWLFNRFGQRGLRYERYFSVRSCLPGEQIEMVERISNRKLLPVPWLRLESLIHANLKFERQFNLDISDGVMFQNHRSFFSLMPYMQITRRHHITCLKRGCYRLSTATLTSGDMLGLNRSSQQLTLGGELLVYPQPATLEGIDLPSHSWQGDVTVRRWIVDDPFMISGTREYRWGDPLKGINWKATARSGRLQVHQHDYTAEHRLLIYFNVEDHEKMWSQVNNVPLMEKGIAYAAAFAQLGIERGMETGFGTNAYSIDDPKEPVRVEPMNGAAQLEFLFETMAKLIVARAVPFDTFLEQEVERMVSGMDILILSAYVGEKMIAPIEELRRNGNAVDVFILEGDEVEESSMSSSSMEEAGVGA</sequence>
<comment type="caution">
    <text evidence="2">The sequence shown here is derived from an EMBL/GenBank/DDBJ whole genome shotgun (WGS) entry which is preliminary data.</text>
</comment>
<evidence type="ECO:0000313" key="2">
    <source>
        <dbReference type="EMBL" id="TVY10453.1"/>
    </source>
</evidence>
<dbReference type="PANTHER" id="PTHR34351:SF2">
    <property type="entry name" value="DUF58 DOMAIN-CONTAINING PROTEIN"/>
    <property type="match status" value="1"/>
</dbReference>
<organism evidence="2 3">
    <name type="scientific">Paenibacillus cremeus</name>
    <dbReference type="NCBI Taxonomy" id="2163881"/>
    <lineage>
        <taxon>Bacteria</taxon>
        <taxon>Bacillati</taxon>
        <taxon>Bacillota</taxon>
        <taxon>Bacilli</taxon>
        <taxon>Bacillales</taxon>
        <taxon>Paenibacillaceae</taxon>
        <taxon>Paenibacillus</taxon>
    </lineage>
</organism>
<evidence type="ECO:0000259" key="1">
    <source>
        <dbReference type="Pfam" id="PF01882"/>
    </source>
</evidence>
<gene>
    <name evidence="2" type="ORF">FPZ49_08655</name>
</gene>
<dbReference type="OrthoDB" id="9789943at2"/>
<keyword evidence="3" id="KW-1185">Reference proteome</keyword>
<dbReference type="InterPro" id="IPR002881">
    <property type="entry name" value="DUF58"/>
</dbReference>
<name>A0A559KEB8_9BACL</name>
<dbReference type="Proteomes" id="UP000317036">
    <property type="component" value="Unassembled WGS sequence"/>
</dbReference>
<evidence type="ECO:0000313" key="3">
    <source>
        <dbReference type="Proteomes" id="UP000317036"/>
    </source>
</evidence>